<reference evidence="2 3" key="1">
    <citation type="submission" date="2018-06" db="EMBL/GenBank/DDBJ databases">
        <authorList>
            <consortium name="Pathogen Informatics"/>
            <person name="Doyle S."/>
        </authorList>
    </citation>
    <scope>NUCLEOTIDE SEQUENCE [LARGE SCALE GENOMIC DNA]</scope>
    <source>
        <strain evidence="2 3">NCTC13834</strain>
    </source>
</reference>
<dbReference type="EMBL" id="UHDS01000001">
    <property type="protein sequence ID" value="SUM53780.1"/>
    <property type="molecule type" value="Genomic_DNA"/>
</dbReference>
<dbReference type="PANTHER" id="PTHR43329">
    <property type="entry name" value="EPOXIDE HYDROLASE"/>
    <property type="match status" value="1"/>
</dbReference>
<dbReference type="PRINTS" id="PR00412">
    <property type="entry name" value="EPOXHYDRLASE"/>
</dbReference>
<proteinExistence type="predicted"/>
<dbReference type="GO" id="GO:0004301">
    <property type="term" value="F:epoxide hydrolase activity"/>
    <property type="evidence" value="ECO:0007669"/>
    <property type="project" value="UniProtKB-EC"/>
</dbReference>
<dbReference type="SUPFAM" id="SSF53474">
    <property type="entry name" value="alpha/beta-Hydrolases"/>
    <property type="match status" value="1"/>
</dbReference>
<dbReference type="RefSeq" id="WP_103373409.1">
    <property type="nucleotide sequence ID" value="NZ_BMCF01000007.1"/>
</dbReference>
<protein>
    <submittedName>
        <fullName evidence="2">Putative alpha/beta fold family hydrolase</fullName>
        <ecNumber evidence="2">3.3.2.10</ecNumber>
    </submittedName>
</protein>
<gene>
    <name evidence="2" type="ORF">NCTC13834_00063</name>
</gene>
<evidence type="ECO:0000313" key="3">
    <source>
        <dbReference type="Proteomes" id="UP000254412"/>
    </source>
</evidence>
<organism evidence="2 3">
    <name type="scientific">Staphylococcus nepalensis</name>
    <dbReference type="NCBI Taxonomy" id="214473"/>
    <lineage>
        <taxon>Bacteria</taxon>
        <taxon>Bacillati</taxon>
        <taxon>Bacillota</taxon>
        <taxon>Bacilli</taxon>
        <taxon>Bacillales</taxon>
        <taxon>Staphylococcaceae</taxon>
        <taxon>Staphylococcus</taxon>
    </lineage>
</organism>
<sequence>MSNILEYNVDVNDISIHIVEMGKGKPVLFLHGFPELWYSWRHQMAYLAQNGYRAIAIDLRGYGQSSVPDDIESYSMRNMVTDIVQIIDKLELKTVALIGHDWGANIAWACAQIHPKKFDVLVSLSVPFSPRPPLPLTKLIKKNSSSFNWLLYFQKQGVAEREMEEDYKKTLRRIFFGLSGDAPEGTQKEIVAGLPKNANLLDNIPEPTKLPNWLTEEDLDYFTNNFKKTGFTGALNRYRNVDYDWSDLEKESQNTIAQPTLFIGGELDTATQFNMHAIDSMEKYVPNLKNKIIIPHIGHYVQQEAPQWINKSIINFLNNYY</sequence>
<dbReference type="InterPro" id="IPR000639">
    <property type="entry name" value="Epox_hydrolase-like"/>
</dbReference>
<accession>A0A380GJF6</accession>
<dbReference type="EC" id="3.3.2.10" evidence="2"/>
<dbReference type="AlphaFoldDB" id="A0A380GJF6"/>
<keyword evidence="1 2" id="KW-0378">Hydrolase</keyword>
<evidence type="ECO:0000313" key="2">
    <source>
        <dbReference type="EMBL" id="SUM53780.1"/>
    </source>
</evidence>
<dbReference type="InterPro" id="IPR000073">
    <property type="entry name" value="AB_hydrolase_1"/>
</dbReference>
<dbReference type="Pfam" id="PF00561">
    <property type="entry name" value="Abhydrolase_1"/>
    <property type="match status" value="1"/>
</dbReference>
<evidence type="ECO:0000256" key="1">
    <source>
        <dbReference type="ARBA" id="ARBA00022801"/>
    </source>
</evidence>
<dbReference type="Proteomes" id="UP000254412">
    <property type="component" value="Unassembled WGS sequence"/>
</dbReference>
<dbReference type="InterPro" id="IPR029058">
    <property type="entry name" value="AB_hydrolase_fold"/>
</dbReference>
<name>A0A380GJF6_9STAP</name>
<dbReference type="Gene3D" id="3.40.50.1820">
    <property type="entry name" value="alpha/beta hydrolase"/>
    <property type="match status" value="1"/>
</dbReference>